<proteinExistence type="predicted"/>
<dbReference type="EMBL" id="STGY01000073">
    <property type="protein sequence ID" value="THV35709.1"/>
    <property type="molecule type" value="Genomic_DNA"/>
</dbReference>
<keyword evidence="4" id="KW-1185">Reference proteome</keyword>
<feature type="chain" id="PRO_5020828124" evidence="1">
    <location>
        <begin position="27"/>
        <end position="369"/>
    </location>
</feature>
<evidence type="ECO:0000313" key="3">
    <source>
        <dbReference type="EMBL" id="THV35709.1"/>
    </source>
</evidence>
<evidence type="ECO:0000259" key="2">
    <source>
        <dbReference type="Pfam" id="PF01551"/>
    </source>
</evidence>
<name>A0A4S8Q4Z2_9ACTN</name>
<accession>A0A4S8Q4Z2</accession>
<gene>
    <name evidence="3" type="ORF">FAB82_22810</name>
</gene>
<dbReference type="Gene3D" id="2.70.70.10">
    <property type="entry name" value="Glucose Permease (Domain IIA)"/>
    <property type="match status" value="1"/>
</dbReference>
<dbReference type="Pfam" id="PF01551">
    <property type="entry name" value="Peptidase_M23"/>
    <property type="match status" value="1"/>
</dbReference>
<dbReference type="SUPFAM" id="SSF51261">
    <property type="entry name" value="Duplicated hybrid motif"/>
    <property type="match status" value="1"/>
</dbReference>
<evidence type="ECO:0000256" key="1">
    <source>
        <dbReference type="SAM" id="SignalP"/>
    </source>
</evidence>
<dbReference type="PANTHER" id="PTHR21666:SF270">
    <property type="entry name" value="MUREIN HYDROLASE ACTIVATOR ENVC"/>
    <property type="match status" value="1"/>
</dbReference>
<dbReference type="InterPro" id="IPR011055">
    <property type="entry name" value="Dup_hybrid_motif"/>
</dbReference>
<protein>
    <submittedName>
        <fullName evidence="3">M23 family metallopeptidase</fullName>
    </submittedName>
</protein>
<dbReference type="Proteomes" id="UP000308760">
    <property type="component" value="Unassembled WGS sequence"/>
</dbReference>
<feature type="domain" description="M23ase beta-sheet core" evidence="2">
    <location>
        <begin position="235"/>
        <end position="343"/>
    </location>
</feature>
<reference evidence="4" key="1">
    <citation type="submission" date="2019-04" db="EMBL/GenBank/DDBJ databases">
        <title>Nocardioides xinjiangensis sp. nov.</title>
        <authorList>
            <person name="Liu S."/>
        </authorList>
    </citation>
    <scope>NUCLEOTIDE SEQUENCE [LARGE SCALE GENOMIC DNA]</scope>
    <source>
        <strain evidence="4">18</strain>
    </source>
</reference>
<dbReference type="PANTHER" id="PTHR21666">
    <property type="entry name" value="PEPTIDASE-RELATED"/>
    <property type="match status" value="1"/>
</dbReference>
<dbReference type="CDD" id="cd12797">
    <property type="entry name" value="M23_peptidase"/>
    <property type="match status" value="1"/>
</dbReference>
<dbReference type="InterPro" id="IPR016047">
    <property type="entry name" value="M23ase_b-sheet_dom"/>
</dbReference>
<dbReference type="GO" id="GO:0004222">
    <property type="term" value="F:metalloendopeptidase activity"/>
    <property type="evidence" value="ECO:0007669"/>
    <property type="project" value="TreeGrafter"/>
</dbReference>
<feature type="signal peptide" evidence="1">
    <location>
        <begin position="1"/>
        <end position="26"/>
    </location>
</feature>
<dbReference type="AlphaFoldDB" id="A0A4S8Q4Z2"/>
<reference evidence="3 4" key="2">
    <citation type="submission" date="2019-05" db="EMBL/GenBank/DDBJ databases">
        <title>Glycomyces buryatensis sp. nov.</title>
        <authorList>
            <person name="Nikitina E."/>
        </authorList>
    </citation>
    <scope>NUCLEOTIDE SEQUENCE [LARGE SCALE GENOMIC DNA]</scope>
    <source>
        <strain evidence="3 4">18</strain>
    </source>
</reference>
<dbReference type="RefSeq" id="WP_136536866.1">
    <property type="nucleotide sequence ID" value="NZ_STGY01000073.1"/>
</dbReference>
<dbReference type="PROSITE" id="PS51257">
    <property type="entry name" value="PROKAR_LIPOPROTEIN"/>
    <property type="match status" value="1"/>
</dbReference>
<keyword evidence="1" id="KW-0732">Signal</keyword>
<dbReference type="InterPro" id="IPR050570">
    <property type="entry name" value="Cell_wall_metabolism_enzyme"/>
</dbReference>
<sequence length="369" mass="38417">MRRIISAIVVAVMAACCCTVGVVATAAESLTSWFGFGWFAGCSVDAGAVAADLEREYSSYGETEIAHAVTIYITGADLGLSERAVVIAVATAMQESGLENLANPNHPASLELPNDGTGYDHDSLGLFQQRPASGWGTVSELMDPATAATKFYNALTDVEDWETRPLTEAAQLVQRSAFPDAYAKHEDTAAAIVQGVTARINCNRAAGSDISAEGWTHPLPGHVVTGGFRTAERPTHQGVDLPAGSGTPILTAGPGEVVKVRCNAHTTSGGAYSCDVDGSPDVRGCGWYVEIAHPDGTLTRYCHMRTEPPVAVGDSVAAGQVIGEVGSSGHSSGPHLHYETHNRAENPGSDSAVPPLDFMAARGVQLGEA</sequence>
<organism evidence="3 4">
    <name type="scientific">Glycomyces buryatensis</name>
    <dbReference type="NCBI Taxonomy" id="2570927"/>
    <lineage>
        <taxon>Bacteria</taxon>
        <taxon>Bacillati</taxon>
        <taxon>Actinomycetota</taxon>
        <taxon>Actinomycetes</taxon>
        <taxon>Glycomycetales</taxon>
        <taxon>Glycomycetaceae</taxon>
        <taxon>Glycomyces</taxon>
    </lineage>
</organism>
<evidence type="ECO:0000313" key="4">
    <source>
        <dbReference type="Proteomes" id="UP000308760"/>
    </source>
</evidence>
<dbReference type="OrthoDB" id="5496837at2"/>
<comment type="caution">
    <text evidence="3">The sequence shown here is derived from an EMBL/GenBank/DDBJ whole genome shotgun (WGS) entry which is preliminary data.</text>
</comment>